<feature type="compositionally biased region" description="Polar residues" evidence="1">
    <location>
        <begin position="44"/>
        <end position="59"/>
    </location>
</feature>
<accession>A0A1Z5KTF4</accession>
<name>A0A1Z5KTF4_FISSO</name>
<feature type="region of interest" description="Disordered" evidence="1">
    <location>
        <begin position="28"/>
        <end position="61"/>
    </location>
</feature>
<gene>
    <name evidence="2" type="ORF">FisN_2Hh173</name>
</gene>
<dbReference type="InParanoid" id="A0A1Z5KTF4"/>
<feature type="region of interest" description="Disordered" evidence="1">
    <location>
        <begin position="171"/>
        <end position="209"/>
    </location>
</feature>
<comment type="caution">
    <text evidence="2">The sequence shown here is derived from an EMBL/GenBank/DDBJ whole genome shotgun (WGS) entry which is preliminary data.</text>
</comment>
<reference evidence="2 3" key="1">
    <citation type="journal article" date="2015" name="Plant Cell">
        <title>Oil accumulation by the oleaginous diatom Fistulifera solaris as revealed by the genome and transcriptome.</title>
        <authorList>
            <person name="Tanaka T."/>
            <person name="Maeda Y."/>
            <person name="Veluchamy A."/>
            <person name="Tanaka M."/>
            <person name="Abida H."/>
            <person name="Marechal E."/>
            <person name="Bowler C."/>
            <person name="Muto M."/>
            <person name="Sunaga Y."/>
            <person name="Tanaka M."/>
            <person name="Yoshino T."/>
            <person name="Taniguchi T."/>
            <person name="Fukuda Y."/>
            <person name="Nemoto M."/>
            <person name="Matsumoto M."/>
            <person name="Wong P.S."/>
            <person name="Aburatani S."/>
            <person name="Fujibuchi W."/>
        </authorList>
    </citation>
    <scope>NUCLEOTIDE SEQUENCE [LARGE SCALE GENOMIC DNA]</scope>
    <source>
        <strain evidence="2 3">JPCC DA0580</strain>
    </source>
</reference>
<dbReference type="Proteomes" id="UP000198406">
    <property type="component" value="Unassembled WGS sequence"/>
</dbReference>
<keyword evidence="3" id="KW-1185">Reference proteome</keyword>
<proteinExistence type="predicted"/>
<evidence type="ECO:0000313" key="3">
    <source>
        <dbReference type="Proteomes" id="UP000198406"/>
    </source>
</evidence>
<dbReference type="AlphaFoldDB" id="A0A1Z5KTF4"/>
<evidence type="ECO:0000313" key="2">
    <source>
        <dbReference type="EMBL" id="GAX29614.1"/>
    </source>
</evidence>
<evidence type="ECO:0000256" key="1">
    <source>
        <dbReference type="SAM" id="MobiDB-lite"/>
    </source>
</evidence>
<protein>
    <submittedName>
        <fullName evidence="2">Uncharacterized protein</fullName>
    </submittedName>
</protein>
<organism evidence="2 3">
    <name type="scientific">Fistulifera solaris</name>
    <name type="common">Oleaginous diatom</name>
    <dbReference type="NCBI Taxonomy" id="1519565"/>
    <lineage>
        <taxon>Eukaryota</taxon>
        <taxon>Sar</taxon>
        <taxon>Stramenopiles</taxon>
        <taxon>Ochrophyta</taxon>
        <taxon>Bacillariophyta</taxon>
        <taxon>Bacillariophyceae</taxon>
        <taxon>Bacillariophycidae</taxon>
        <taxon>Naviculales</taxon>
        <taxon>Naviculaceae</taxon>
        <taxon>Fistulifera</taxon>
    </lineage>
</organism>
<sequence>MFSSSKAGFAVAGAAALGTCVYLYLQSGKEDTPSNEGSEAPVKTNGTVNAEVSSTTAPTTFDREITSENAAMVNLSKATSSNETTTSDLVAAVLPTTSLAESIPTEARKSMPIGDLSDSWEKVVNKGSNESPQTTREQSLYPTVELAESYETMDEENINLQTDAAAVARMRSAAAKKKKNKKTTTAAEVAKKEMQSAPAAVKKKKKKIR</sequence>
<dbReference type="EMBL" id="BDSP01000293">
    <property type="protein sequence ID" value="GAX29614.1"/>
    <property type="molecule type" value="Genomic_DNA"/>
</dbReference>